<sequence>MKFKDILDSDRRLAILRLLTDVNGQANDSVIHKALDALGHANQPRNQIRKDLQFLENNGLANIEWLEDVMIVSITERGDDAAHGRVDVVGVSRPRIGR</sequence>
<proteinExistence type="predicted"/>
<dbReference type="Proteomes" id="UP000249417">
    <property type="component" value="Unassembled WGS sequence"/>
</dbReference>
<dbReference type="InterPro" id="IPR036390">
    <property type="entry name" value="WH_DNA-bd_sf"/>
</dbReference>
<evidence type="ECO:0008006" key="3">
    <source>
        <dbReference type="Google" id="ProtNLM"/>
    </source>
</evidence>
<evidence type="ECO:0000313" key="1">
    <source>
        <dbReference type="EMBL" id="PZQ46320.1"/>
    </source>
</evidence>
<dbReference type="SUPFAM" id="SSF46785">
    <property type="entry name" value="Winged helix' DNA-binding domain"/>
    <property type="match status" value="1"/>
</dbReference>
<organism evidence="1 2">
    <name type="scientific">Micavibrio aeruginosavorus</name>
    <dbReference type="NCBI Taxonomy" id="349221"/>
    <lineage>
        <taxon>Bacteria</taxon>
        <taxon>Pseudomonadati</taxon>
        <taxon>Bdellovibrionota</taxon>
        <taxon>Bdellovibrionia</taxon>
        <taxon>Bdellovibrionales</taxon>
        <taxon>Pseudobdellovibrionaceae</taxon>
        <taxon>Micavibrio</taxon>
    </lineage>
</organism>
<dbReference type="AlphaFoldDB" id="A0A2W5Q4L3"/>
<protein>
    <recommendedName>
        <fullName evidence="3">ArsR family transcriptional regulator</fullName>
    </recommendedName>
</protein>
<name>A0A2W5Q4L3_9BACT</name>
<evidence type="ECO:0000313" key="2">
    <source>
        <dbReference type="Proteomes" id="UP000249417"/>
    </source>
</evidence>
<dbReference type="EMBL" id="QFQB01000028">
    <property type="protein sequence ID" value="PZQ46320.1"/>
    <property type="molecule type" value="Genomic_DNA"/>
</dbReference>
<comment type="caution">
    <text evidence="1">The sequence shown here is derived from an EMBL/GenBank/DDBJ whole genome shotgun (WGS) entry which is preliminary data.</text>
</comment>
<gene>
    <name evidence="1" type="ORF">DI551_05240</name>
</gene>
<reference evidence="1 2" key="1">
    <citation type="submission" date="2017-08" db="EMBL/GenBank/DDBJ databases">
        <title>Infants hospitalized years apart are colonized by the same room-sourced microbial strains.</title>
        <authorList>
            <person name="Brooks B."/>
            <person name="Olm M.R."/>
            <person name="Firek B.A."/>
            <person name="Baker R."/>
            <person name="Thomas B.C."/>
            <person name="Morowitz M.J."/>
            <person name="Banfield J.F."/>
        </authorList>
    </citation>
    <scope>NUCLEOTIDE SEQUENCE [LARGE SCALE GENOMIC DNA]</scope>
    <source>
        <strain evidence="1">S2_005_002_R2_29</strain>
    </source>
</reference>
<accession>A0A2W5Q4L3</accession>